<protein>
    <recommendedName>
        <fullName evidence="15">Phenoloxidase-activating factor 2</fullName>
    </recommendedName>
    <alternativeName>
        <fullName evidence="16">Prophenoloxidase-activating factor II</fullName>
    </alternativeName>
</protein>
<dbReference type="SMART" id="SM00020">
    <property type="entry name" value="Tryp_SPc"/>
    <property type="match status" value="1"/>
</dbReference>
<dbReference type="PROSITE" id="PS00135">
    <property type="entry name" value="TRYPSIN_SER"/>
    <property type="match status" value="1"/>
</dbReference>
<keyword evidence="20" id="KW-0732">Signal</keyword>
<evidence type="ECO:0000256" key="2">
    <source>
        <dbReference type="ARBA" id="ARBA00004613"/>
    </source>
</evidence>
<dbReference type="VEuPathDB" id="VectorBase:CSON013971"/>
<evidence type="ECO:0000256" key="13">
    <source>
        <dbReference type="ARBA" id="ARBA00023180"/>
    </source>
</evidence>
<dbReference type="CDD" id="cd00190">
    <property type="entry name" value="Tryp_SPc"/>
    <property type="match status" value="1"/>
</dbReference>
<dbReference type="AlphaFoldDB" id="A0A336M987"/>
<keyword evidence="13" id="KW-0325">Glycoprotein</keyword>
<evidence type="ECO:0000256" key="17">
    <source>
        <dbReference type="RuleBase" id="RU363034"/>
    </source>
</evidence>
<dbReference type="InterPro" id="IPR033116">
    <property type="entry name" value="TRYPSIN_SER"/>
</dbReference>
<keyword evidence="12" id="KW-1015">Disulfide bond</keyword>
<dbReference type="GO" id="GO:0005576">
    <property type="term" value="C:extracellular region"/>
    <property type="evidence" value="ECO:0007669"/>
    <property type="project" value="UniProtKB-SubCell"/>
</dbReference>
<dbReference type="EMBL" id="UFQS01000745">
    <property type="protein sequence ID" value="SSX06545.1"/>
    <property type="molecule type" value="Genomic_DNA"/>
</dbReference>
<keyword evidence="10" id="KW-0333">Golgi apparatus</keyword>
<dbReference type="InterPro" id="IPR001314">
    <property type="entry name" value="Peptidase_S1A"/>
</dbReference>
<evidence type="ECO:0000256" key="4">
    <source>
        <dbReference type="ARBA" id="ARBA00022525"/>
    </source>
</evidence>
<keyword evidence="17" id="KW-0378">Hydrolase</keyword>
<keyword evidence="4" id="KW-0964">Secreted</keyword>
<dbReference type="PRINTS" id="PR00722">
    <property type="entry name" value="CHYMOTRYPSIN"/>
</dbReference>
<dbReference type="Pfam" id="PF01762">
    <property type="entry name" value="Galactosyl_T"/>
    <property type="match status" value="1"/>
</dbReference>
<keyword evidence="5" id="KW-0328">Glycosyltransferase</keyword>
<keyword evidence="11 19" id="KW-0472">Membrane</keyword>
<comment type="subcellular location">
    <subcellularLocation>
        <location evidence="1">Golgi apparatus membrane</location>
        <topology evidence="1">Single-pass type II membrane protein</topology>
    </subcellularLocation>
    <subcellularLocation>
        <location evidence="2">Secreted</location>
    </subcellularLocation>
</comment>
<evidence type="ECO:0000256" key="7">
    <source>
        <dbReference type="ARBA" id="ARBA00022692"/>
    </source>
</evidence>
<dbReference type="InterPro" id="IPR009003">
    <property type="entry name" value="Peptidase_S1_PA"/>
</dbReference>
<dbReference type="GO" id="GO:0016758">
    <property type="term" value="F:hexosyltransferase activity"/>
    <property type="evidence" value="ECO:0007669"/>
    <property type="project" value="InterPro"/>
</dbReference>
<dbReference type="GO" id="GO:0000139">
    <property type="term" value="C:Golgi membrane"/>
    <property type="evidence" value="ECO:0007669"/>
    <property type="project" value="UniProtKB-SubCell"/>
</dbReference>
<evidence type="ECO:0000256" key="6">
    <source>
        <dbReference type="ARBA" id="ARBA00022679"/>
    </source>
</evidence>
<keyword evidence="17" id="KW-0720">Serine protease</keyword>
<dbReference type="GO" id="GO:0004252">
    <property type="term" value="F:serine-type endopeptidase activity"/>
    <property type="evidence" value="ECO:0007669"/>
    <property type="project" value="InterPro"/>
</dbReference>
<dbReference type="PANTHER" id="PTHR24252:SF7">
    <property type="entry name" value="HYALIN"/>
    <property type="match status" value="1"/>
</dbReference>
<dbReference type="InterPro" id="IPR001254">
    <property type="entry name" value="Trypsin_dom"/>
</dbReference>
<reference evidence="22" key="1">
    <citation type="submission" date="2018-04" db="EMBL/GenBank/DDBJ databases">
        <authorList>
            <person name="Go L.Y."/>
            <person name="Mitchell J.A."/>
        </authorList>
    </citation>
    <scope>NUCLEOTIDE SEQUENCE</scope>
    <source>
        <tissue evidence="22">Whole organism</tissue>
    </source>
</reference>
<comment type="similarity">
    <text evidence="3">Belongs to the glycosyltransferase 31 family.</text>
</comment>
<feature type="compositionally biased region" description="Polar residues" evidence="18">
    <location>
        <begin position="221"/>
        <end position="248"/>
    </location>
</feature>
<dbReference type="InterPro" id="IPR010916">
    <property type="entry name" value="TonB_box_CS"/>
</dbReference>
<evidence type="ECO:0000259" key="21">
    <source>
        <dbReference type="PROSITE" id="PS50240"/>
    </source>
</evidence>
<keyword evidence="6" id="KW-0808">Transferase</keyword>
<name>A0A336M987_CULSO</name>
<evidence type="ECO:0000313" key="22">
    <source>
        <dbReference type="EMBL" id="SSX06545.1"/>
    </source>
</evidence>
<evidence type="ECO:0000256" key="10">
    <source>
        <dbReference type="ARBA" id="ARBA00023034"/>
    </source>
</evidence>
<evidence type="ECO:0000256" key="18">
    <source>
        <dbReference type="SAM" id="MobiDB-lite"/>
    </source>
</evidence>
<evidence type="ECO:0000256" key="3">
    <source>
        <dbReference type="ARBA" id="ARBA00008661"/>
    </source>
</evidence>
<evidence type="ECO:0000256" key="14">
    <source>
        <dbReference type="ARBA" id="ARBA00024195"/>
    </source>
</evidence>
<evidence type="ECO:0000256" key="16">
    <source>
        <dbReference type="ARBA" id="ARBA00076468"/>
    </source>
</evidence>
<dbReference type="FunFam" id="2.40.10.10:FF:000038">
    <property type="entry name" value="Serine protease"/>
    <property type="match status" value="1"/>
</dbReference>
<dbReference type="PROSITE" id="PS00134">
    <property type="entry name" value="TRYPSIN_HIS"/>
    <property type="match status" value="1"/>
</dbReference>
<dbReference type="SUPFAM" id="SSF50494">
    <property type="entry name" value="Trypsin-like serine proteases"/>
    <property type="match status" value="2"/>
</dbReference>
<dbReference type="EMBL" id="UFQT01000745">
    <property type="protein sequence ID" value="SSX26892.1"/>
    <property type="molecule type" value="Genomic_DNA"/>
</dbReference>
<dbReference type="PROSITE" id="PS00430">
    <property type="entry name" value="TONB_DEPENDENT_REC_1"/>
    <property type="match status" value="1"/>
</dbReference>
<evidence type="ECO:0000256" key="8">
    <source>
        <dbReference type="ARBA" id="ARBA00022968"/>
    </source>
</evidence>
<reference evidence="23" key="2">
    <citation type="submission" date="2018-07" db="EMBL/GenBank/DDBJ databases">
        <authorList>
            <person name="Quirk P.G."/>
            <person name="Krulwich T.A."/>
        </authorList>
    </citation>
    <scope>NUCLEOTIDE SEQUENCE</scope>
</reference>
<dbReference type="PANTHER" id="PTHR24252">
    <property type="entry name" value="ACROSIN-RELATED"/>
    <property type="match status" value="1"/>
</dbReference>
<keyword evidence="17" id="KW-0645">Protease</keyword>
<feature type="region of interest" description="Disordered" evidence="18">
    <location>
        <begin position="186"/>
        <end position="248"/>
    </location>
</feature>
<evidence type="ECO:0000256" key="20">
    <source>
        <dbReference type="SAM" id="SignalP"/>
    </source>
</evidence>
<dbReference type="Gene3D" id="2.40.10.10">
    <property type="entry name" value="Trypsin-like serine proteases"/>
    <property type="match status" value="1"/>
</dbReference>
<evidence type="ECO:0000256" key="9">
    <source>
        <dbReference type="ARBA" id="ARBA00022989"/>
    </source>
</evidence>
<feature type="compositionally biased region" description="Low complexity" evidence="18">
    <location>
        <begin position="191"/>
        <end position="212"/>
    </location>
</feature>
<evidence type="ECO:0000256" key="11">
    <source>
        <dbReference type="ARBA" id="ARBA00023136"/>
    </source>
</evidence>
<evidence type="ECO:0000256" key="1">
    <source>
        <dbReference type="ARBA" id="ARBA00004323"/>
    </source>
</evidence>
<gene>
    <name evidence="23" type="primary">CSON013971</name>
</gene>
<dbReference type="Pfam" id="PF00089">
    <property type="entry name" value="Trypsin"/>
    <property type="match status" value="1"/>
</dbReference>
<evidence type="ECO:0000256" key="15">
    <source>
        <dbReference type="ARBA" id="ARBA00068096"/>
    </source>
</evidence>
<organism evidence="23">
    <name type="scientific">Culicoides sonorensis</name>
    <name type="common">Biting midge</name>
    <dbReference type="NCBI Taxonomy" id="179676"/>
    <lineage>
        <taxon>Eukaryota</taxon>
        <taxon>Metazoa</taxon>
        <taxon>Ecdysozoa</taxon>
        <taxon>Arthropoda</taxon>
        <taxon>Hexapoda</taxon>
        <taxon>Insecta</taxon>
        <taxon>Pterygota</taxon>
        <taxon>Neoptera</taxon>
        <taxon>Endopterygota</taxon>
        <taxon>Diptera</taxon>
        <taxon>Nematocera</taxon>
        <taxon>Chironomoidea</taxon>
        <taxon>Ceratopogonidae</taxon>
        <taxon>Ceratopogoninae</taxon>
        <taxon>Culicoides</taxon>
        <taxon>Monoculicoides</taxon>
    </lineage>
</organism>
<dbReference type="Gene3D" id="3.90.550.50">
    <property type="match status" value="1"/>
</dbReference>
<dbReference type="InterPro" id="IPR018114">
    <property type="entry name" value="TRYPSIN_HIS"/>
</dbReference>
<proteinExistence type="inferred from homology"/>
<sequence length="869" mass="98025">MKMKKISLIIAILSLSVSIALEDKIASEKSAENTKFEDGDLDTVVVEAAVNSRKSRQVIAWNLKNSWGYVAEGSYCLTSNNVLGKCTSLKNCYPYFKFPDLYSWERWMIGNYDTCTYYNEQGFQTFGICCTQNMVGQGTDTPAIEAVEVSNDLSGMRDNNYPSWPPPIPTHPPDHTPATHPPGFGGPVVAPTTTSKKPITTRTTTRRTTTPSYQGWPPTQAPITTSTTMKPVSEDTGSSNINDATCGTKSVRSGYDDIEDSHPDDGFKVVGGQTARLGDWPWIAVLFNGGKQFCGGSLIDNRHILTAAHCIAHMSSWDVARLTVRLGDYNIHTSTETQHVERRVKRLVRHRGFDMRTLYNDIAILTLDQPVKYSHNIRPICLPSGAGRQYNGLVGTVAGWGSLRENGQQPSTLQQVDLQIWTNGECKQKYGAAAPGGIIESMICAGQAGKDSCSGDSGGPLVVNEGRWTQIGVVSWETTQLFERSSKSLISSKSIKSTLYIIICVSLVMFVIYYIITNSFMHHSHKIMTNQRSIHSKNVKINETDFHKLFNITDFEFKLQQPPCSEIGLRLDLLILVHSAPDHFKQRQTIRQTWGSQKQNSQFGNFRVLFLLGFVSNLNQKEQGMIVLENLQFKDIIQGNFIDHYRNLTYKHVMGLKWFHYFCDEVKVILKVDDDVFVNTPFILQSFETDFWQLAQDQNGNFLICNLMVGSEIIRDNQTKYYVSEEMLKGDVFPDYCSGYAIFYARQTALKLYEEAQKMTYLNIDDAFMTGVVREKTDIGITQFDYLENPDIELILKNLRDYQDDTMKNFFIGPFELQPKTMLELWNALSLFIKKSDAIGIGCGKGQYPGVYSRVTSFLPWITKNTKDT</sequence>
<feature type="transmembrane region" description="Helical" evidence="19">
    <location>
        <begin position="497"/>
        <end position="516"/>
    </location>
</feature>
<feature type="signal peptide" evidence="20">
    <location>
        <begin position="1"/>
        <end position="22"/>
    </location>
</feature>
<dbReference type="InterPro" id="IPR002659">
    <property type="entry name" value="Glyco_trans_31"/>
</dbReference>
<evidence type="ECO:0000256" key="12">
    <source>
        <dbReference type="ARBA" id="ARBA00023157"/>
    </source>
</evidence>
<feature type="chain" id="PRO_5033343155" description="Phenoloxidase-activating factor 2" evidence="20">
    <location>
        <begin position="23"/>
        <end position="869"/>
    </location>
</feature>
<feature type="domain" description="Peptidase S1" evidence="21">
    <location>
        <begin position="269"/>
        <end position="529"/>
    </location>
</feature>
<dbReference type="InterPro" id="IPR043504">
    <property type="entry name" value="Peptidase_S1_PA_chymotrypsin"/>
</dbReference>
<dbReference type="GO" id="GO:0006508">
    <property type="term" value="P:proteolysis"/>
    <property type="evidence" value="ECO:0007669"/>
    <property type="project" value="UniProtKB-KW"/>
</dbReference>
<comment type="similarity">
    <text evidence="14">Belongs to the peptidase S1 family. CLIP subfamily.</text>
</comment>
<dbReference type="PROSITE" id="PS50240">
    <property type="entry name" value="TRYPSIN_DOM"/>
    <property type="match status" value="1"/>
</dbReference>
<evidence type="ECO:0000313" key="23">
    <source>
        <dbReference type="EMBL" id="SSX26892.1"/>
    </source>
</evidence>
<keyword evidence="9 19" id="KW-1133">Transmembrane helix</keyword>
<evidence type="ECO:0000256" key="5">
    <source>
        <dbReference type="ARBA" id="ARBA00022676"/>
    </source>
</evidence>
<keyword evidence="7 19" id="KW-0812">Transmembrane</keyword>
<evidence type="ECO:0000256" key="19">
    <source>
        <dbReference type="SAM" id="Phobius"/>
    </source>
</evidence>
<accession>A0A336M987</accession>
<dbReference type="FunFam" id="3.90.550.50:FF:000001">
    <property type="entry name" value="Hexosyltransferase"/>
    <property type="match status" value="1"/>
</dbReference>
<keyword evidence="8" id="KW-0735">Signal-anchor</keyword>